<accession>A0A9W9JMC1</accession>
<reference evidence="2" key="1">
    <citation type="submission" date="2022-12" db="EMBL/GenBank/DDBJ databases">
        <authorList>
            <person name="Petersen C."/>
        </authorList>
    </citation>
    <scope>NUCLEOTIDE SEQUENCE</scope>
    <source>
        <strain evidence="2">IBT 15544</strain>
    </source>
</reference>
<dbReference type="AlphaFoldDB" id="A0A9W9JMC1"/>
<evidence type="ECO:0000313" key="2">
    <source>
        <dbReference type="EMBL" id="KAJ5198567.1"/>
    </source>
</evidence>
<proteinExistence type="predicted"/>
<sequence>MDHRPRVIQEAASTNEVPTMSSAASLARSASYPAPTQEASQKATTTKGANVQDENYRQRLKAASTELLNDNRVGSGSKAGRSLQNVLMETEHRLREQRRQSLHKKASK</sequence>
<dbReference type="Proteomes" id="UP001150904">
    <property type="component" value="Unassembled WGS sequence"/>
</dbReference>
<feature type="compositionally biased region" description="Polar residues" evidence="1">
    <location>
        <begin position="11"/>
        <end position="20"/>
    </location>
</feature>
<feature type="region of interest" description="Disordered" evidence="1">
    <location>
        <begin position="1"/>
        <end position="54"/>
    </location>
</feature>
<evidence type="ECO:0000313" key="3">
    <source>
        <dbReference type="Proteomes" id="UP001150904"/>
    </source>
</evidence>
<protein>
    <submittedName>
        <fullName evidence="2">Uncharacterized protein</fullName>
    </submittedName>
</protein>
<dbReference type="EMBL" id="JAPQKR010000014">
    <property type="protein sequence ID" value="KAJ5198567.1"/>
    <property type="molecule type" value="Genomic_DNA"/>
</dbReference>
<organism evidence="2 3">
    <name type="scientific">Penicillium cinerascens</name>
    <dbReference type="NCBI Taxonomy" id="70096"/>
    <lineage>
        <taxon>Eukaryota</taxon>
        <taxon>Fungi</taxon>
        <taxon>Dikarya</taxon>
        <taxon>Ascomycota</taxon>
        <taxon>Pezizomycotina</taxon>
        <taxon>Eurotiomycetes</taxon>
        <taxon>Eurotiomycetidae</taxon>
        <taxon>Eurotiales</taxon>
        <taxon>Aspergillaceae</taxon>
        <taxon>Penicillium</taxon>
    </lineage>
</organism>
<keyword evidence="3" id="KW-1185">Reference proteome</keyword>
<feature type="compositionally biased region" description="Polar residues" evidence="1">
    <location>
        <begin position="37"/>
        <end position="53"/>
    </location>
</feature>
<comment type="caution">
    <text evidence="2">The sequence shown here is derived from an EMBL/GenBank/DDBJ whole genome shotgun (WGS) entry which is preliminary data.</text>
</comment>
<dbReference type="RefSeq" id="XP_058306995.1">
    <property type="nucleotide sequence ID" value="XM_058454746.1"/>
</dbReference>
<evidence type="ECO:0000256" key="1">
    <source>
        <dbReference type="SAM" id="MobiDB-lite"/>
    </source>
</evidence>
<name>A0A9W9JMC1_9EURO</name>
<dbReference type="OrthoDB" id="4509729at2759"/>
<feature type="compositionally biased region" description="Low complexity" evidence="1">
    <location>
        <begin position="21"/>
        <end position="34"/>
    </location>
</feature>
<dbReference type="GeneID" id="83182047"/>
<gene>
    <name evidence="2" type="ORF">N7498_007684</name>
</gene>
<reference evidence="2" key="2">
    <citation type="journal article" date="2023" name="IMA Fungus">
        <title>Comparative genomic study of the Penicillium genus elucidates a diverse pangenome and 15 lateral gene transfer events.</title>
        <authorList>
            <person name="Petersen C."/>
            <person name="Sorensen T."/>
            <person name="Nielsen M.R."/>
            <person name="Sondergaard T.E."/>
            <person name="Sorensen J.L."/>
            <person name="Fitzpatrick D.A."/>
            <person name="Frisvad J.C."/>
            <person name="Nielsen K.L."/>
        </authorList>
    </citation>
    <scope>NUCLEOTIDE SEQUENCE</scope>
    <source>
        <strain evidence="2">IBT 15544</strain>
    </source>
</reference>